<name>A0A1G2F319_9BACT</name>
<keyword evidence="1" id="KW-1133">Transmembrane helix</keyword>
<protein>
    <submittedName>
        <fullName evidence="2">Uncharacterized protein</fullName>
    </submittedName>
</protein>
<dbReference type="STRING" id="1801726.A3H02_02675"/>
<dbReference type="EMBL" id="MHMS01000017">
    <property type="protein sequence ID" value="OGZ31988.1"/>
    <property type="molecule type" value="Genomic_DNA"/>
</dbReference>
<dbReference type="Proteomes" id="UP000176787">
    <property type="component" value="Unassembled WGS sequence"/>
</dbReference>
<evidence type="ECO:0000313" key="3">
    <source>
        <dbReference type="Proteomes" id="UP000176787"/>
    </source>
</evidence>
<evidence type="ECO:0000256" key="1">
    <source>
        <dbReference type="SAM" id="Phobius"/>
    </source>
</evidence>
<evidence type="ECO:0000313" key="2">
    <source>
        <dbReference type="EMBL" id="OGZ31988.1"/>
    </source>
</evidence>
<feature type="transmembrane region" description="Helical" evidence="1">
    <location>
        <begin position="7"/>
        <end position="24"/>
    </location>
</feature>
<feature type="transmembrane region" description="Helical" evidence="1">
    <location>
        <begin position="44"/>
        <end position="68"/>
    </location>
</feature>
<organism evidence="2 3">
    <name type="scientific">Candidatus Niyogibacteria bacterium RIFCSPLOWO2_12_FULL_41_13</name>
    <dbReference type="NCBI Taxonomy" id="1801726"/>
    <lineage>
        <taxon>Bacteria</taxon>
        <taxon>Candidatus Niyogiibacteriota</taxon>
    </lineage>
</organism>
<proteinExistence type="predicted"/>
<reference evidence="2 3" key="1">
    <citation type="journal article" date="2016" name="Nat. Commun.">
        <title>Thousands of microbial genomes shed light on interconnected biogeochemical processes in an aquifer system.</title>
        <authorList>
            <person name="Anantharaman K."/>
            <person name="Brown C.T."/>
            <person name="Hug L.A."/>
            <person name="Sharon I."/>
            <person name="Castelle C.J."/>
            <person name="Probst A.J."/>
            <person name="Thomas B.C."/>
            <person name="Singh A."/>
            <person name="Wilkins M.J."/>
            <person name="Karaoz U."/>
            <person name="Brodie E.L."/>
            <person name="Williams K.H."/>
            <person name="Hubbard S.S."/>
            <person name="Banfield J.F."/>
        </authorList>
    </citation>
    <scope>NUCLEOTIDE SEQUENCE [LARGE SCALE GENOMIC DNA]</scope>
</reference>
<gene>
    <name evidence="2" type="ORF">A3H02_02675</name>
</gene>
<sequence length="198" mass="22965">MPDKLKNIAIFAVFALFALFGWLNRDFGLVDEFLGFGSRVFDEWRIISFIISLIFLIGIAYAITRLNIFLSKVRRVRKAAEIKVFNIKKIPEETRAMRWEAVMSHLNSENQGDWKLAIMEADNIYDDLFAKMGYPGKGLGERLKYVDVSGFKALNDVWEAHKFRNRMVHEAATHQIDQEEARRVIGLFENGLRELGYL</sequence>
<keyword evidence="1" id="KW-0812">Transmembrane</keyword>
<keyword evidence="1" id="KW-0472">Membrane</keyword>
<dbReference type="AlphaFoldDB" id="A0A1G2F319"/>
<accession>A0A1G2F319</accession>
<comment type="caution">
    <text evidence="2">The sequence shown here is derived from an EMBL/GenBank/DDBJ whole genome shotgun (WGS) entry which is preliminary data.</text>
</comment>